<dbReference type="EMBL" id="DF842191">
    <property type="protein sequence ID" value="GAT46264.1"/>
    <property type="molecule type" value="Genomic_DNA"/>
</dbReference>
<protein>
    <submittedName>
        <fullName evidence="2">Uncharacterized protein</fullName>
    </submittedName>
</protein>
<keyword evidence="1" id="KW-0472">Membrane</keyword>
<accession>A0ABQ0L523</accession>
<organism evidence="2 3">
    <name type="scientific">Mycena chlorophos</name>
    <name type="common">Agaric fungus</name>
    <name type="synonym">Agaricus chlorophos</name>
    <dbReference type="NCBI Taxonomy" id="658473"/>
    <lineage>
        <taxon>Eukaryota</taxon>
        <taxon>Fungi</taxon>
        <taxon>Dikarya</taxon>
        <taxon>Basidiomycota</taxon>
        <taxon>Agaricomycotina</taxon>
        <taxon>Agaricomycetes</taxon>
        <taxon>Agaricomycetidae</taxon>
        <taxon>Agaricales</taxon>
        <taxon>Marasmiineae</taxon>
        <taxon>Mycenaceae</taxon>
        <taxon>Mycena</taxon>
    </lineage>
</organism>
<name>A0ABQ0L523_MYCCL</name>
<keyword evidence="3" id="KW-1185">Reference proteome</keyword>
<evidence type="ECO:0000256" key="1">
    <source>
        <dbReference type="SAM" id="Phobius"/>
    </source>
</evidence>
<feature type="transmembrane region" description="Helical" evidence="1">
    <location>
        <begin position="20"/>
        <end position="41"/>
    </location>
</feature>
<evidence type="ECO:0000313" key="2">
    <source>
        <dbReference type="EMBL" id="GAT46264.1"/>
    </source>
</evidence>
<keyword evidence="1" id="KW-1133">Transmembrane helix</keyword>
<proteinExistence type="predicted"/>
<reference evidence="2" key="1">
    <citation type="submission" date="2014-09" db="EMBL/GenBank/DDBJ databases">
        <title>Genome sequence of the luminous mushroom Mycena chlorophos for searching fungal bioluminescence genes.</title>
        <authorList>
            <person name="Tanaka Y."/>
            <person name="Kasuga D."/>
            <person name="Oba Y."/>
            <person name="Hase S."/>
            <person name="Sato K."/>
            <person name="Oba Y."/>
            <person name="Sakakibara Y."/>
        </authorList>
    </citation>
    <scope>NUCLEOTIDE SEQUENCE</scope>
</reference>
<sequence length="114" mass="13044">MSATPARRPKIFQPRIGVDGVFELNIGIMVQLLTAITELFIHLKRQWRRMPSPSLPARIIVSYDIACQWAHQRRSEAKIVPPAWSLAKGLESGRTDGEQIERKWAQQPQICSRL</sequence>
<evidence type="ECO:0000313" key="3">
    <source>
        <dbReference type="Proteomes" id="UP000815677"/>
    </source>
</evidence>
<dbReference type="Proteomes" id="UP000815677">
    <property type="component" value="Unassembled WGS sequence"/>
</dbReference>
<gene>
    <name evidence="2" type="ORF">MCHLO_03800</name>
</gene>
<keyword evidence="1" id="KW-0812">Transmembrane</keyword>